<dbReference type="AlphaFoldDB" id="A0A7J7GPN8"/>
<accession>A0A7J7GPN8</accession>
<evidence type="ECO:0000313" key="2">
    <source>
        <dbReference type="EMBL" id="KAF5941358.1"/>
    </source>
</evidence>
<dbReference type="Gene3D" id="3.40.50.2000">
    <property type="entry name" value="Glycogen Phosphorylase B"/>
    <property type="match status" value="1"/>
</dbReference>
<comment type="similarity">
    <text evidence="1">Belongs to the UDP-glycosyltransferase family.</text>
</comment>
<reference evidence="2 3" key="2">
    <citation type="submission" date="2020-07" db="EMBL/GenBank/DDBJ databases">
        <title>Genome assembly of wild tea tree DASZ reveals pedigree and selection history of tea varieties.</title>
        <authorList>
            <person name="Zhang W."/>
        </authorList>
    </citation>
    <scope>NUCLEOTIDE SEQUENCE [LARGE SCALE GENOMIC DNA]</scope>
    <source>
        <strain evidence="3">cv. G240</strain>
        <tissue evidence="2">Leaf</tissue>
    </source>
</reference>
<dbReference type="PANTHER" id="PTHR48047:SF182">
    <property type="entry name" value="GLYCOSYLTRANSFERASE"/>
    <property type="match status" value="1"/>
</dbReference>
<comment type="caution">
    <text evidence="2">The sequence shown here is derived from an EMBL/GenBank/DDBJ whole genome shotgun (WGS) entry which is preliminary data.</text>
</comment>
<dbReference type="Proteomes" id="UP000593564">
    <property type="component" value="Unassembled WGS sequence"/>
</dbReference>
<reference evidence="3" key="1">
    <citation type="journal article" date="2020" name="Nat. Commun.">
        <title>Genome assembly of wild tea tree DASZ reveals pedigree and selection history of tea varieties.</title>
        <authorList>
            <person name="Zhang W."/>
            <person name="Zhang Y."/>
            <person name="Qiu H."/>
            <person name="Guo Y."/>
            <person name="Wan H."/>
            <person name="Zhang X."/>
            <person name="Scossa F."/>
            <person name="Alseekh S."/>
            <person name="Zhang Q."/>
            <person name="Wang P."/>
            <person name="Xu L."/>
            <person name="Schmidt M.H."/>
            <person name="Jia X."/>
            <person name="Li D."/>
            <person name="Zhu A."/>
            <person name="Guo F."/>
            <person name="Chen W."/>
            <person name="Ni D."/>
            <person name="Usadel B."/>
            <person name="Fernie A.R."/>
            <person name="Wen W."/>
        </authorList>
    </citation>
    <scope>NUCLEOTIDE SEQUENCE [LARGE SCALE GENOMIC DNA]</scope>
    <source>
        <strain evidence="3">cv. G240</strain>
    </source>
</reference>
<dbReference type="EMBL" id="JACBKZ010000010">
    <property type="protein sequence ID" value="KAF5941358.1"/>
    <property type="molecule type" value="Genomic_DNA"/>
</dbReference>
<sequence>MKNFHDAIDMLQEPFEQLFELLEPCPCCIIADKHISWVADTARKFQIPRIIFDGMSCLTLLCSHNLRISKVHESVPDSKPFILPGLPHRIELTKALLPILFNAGSSELQKFLNRARAAESEAYGVVINSFEELEPRYVDGIRKAKGDKVWCIGPLSLCNKDNLDKAERGNKPAINENQCLMWLDEQKPGSVVYACLESFDRLNSSVNRACFRIGRIETPVCVGYKRRRKGRGDREVGGSVKNDVTVGEDTERWCHNVVEDTGWWCHNVVEDTGWWCHNGVEDTVWWCHNGVEDTVWWCHNVVEDTVC</sequence>
<protein>
    <submittedName>
        <fullName evidence="2">Uncharacterized protein</fullName>
    </submittedName>
</protein>
<evidence type="ECO:0000256" key="1">
    <source>
        <dbReference type="ARBA" id="ARBA00009995"/>
    </source>
</evidence>
<dbReference type="SUPFAM" id="SSF53756">
    <property type="entry name" value="UDP-Glycosyltransferase/glycogen phosphorylase"/>
    <property type="match status" value="1"/>
</dbReference>
<keyword evidence="3" id="KW-1185">Reference proteome</keyword>
<dbReference type="PANTHER" id="PTHR48047">
    <property type="entry name" value="GLYCOSYLTRANSFERASE"/>
    <property type="match status" value="1"/>
</dbReference>
<dbReference type="GO" id="GO:0035251">
    <property type="term" value="F:UDP-glucosyltransferase activity"/>
    <property type="evidence" value="ECO:0007669"/>
    <property type="project" value="TreeGrafter"/>
</dbReference>
<name>A0A7J7GPN8_CAMSI</name>
<evidence type="ECO:0000313" key="3">
    <source>
        <dbReference type="Proteomes" id="UP000593564"/>
    </source>
</evidence>
<gene>
    <name evidence="2" type="ORF">HYC85_022525</name>
</gene>
<proteinExistence type="inferred from homology"/>
<organism evidence="2 3">
    <name type="scientific">Camellia sinensis</name>
    <name type="common">Tea plant</name>
    <name type="synonym">Thea sinensis</name>
    <dbReference type="NCBI Taxonomy" id="4442"/>
    <lineage>
        <taxon>Eukaryota</taxon>
        <taxon>Viridiplantae</taxon>
        <taxon>Streptophyta</taxon>
        <taxon>Embryophyta</taxon>
        <taxon>Tracheophyta</taxon>
        <taxon>Spermatophyta</taxon>
        <taxon>Magnoliopsida</taxon>
        <taxon>eudicotyledons</taxon>
        <taxon>Gunneridae</taxon>
        <taxon>Pentapetalae</taxon>
        <taxon>asterids</taxon>
        <taxon>Ericales</taxon>
        <taxon>Theaceae</taxon>
        <taxon>Camellia</taxon>
    </lineage>
</organism>